<keyword evidence="1" id="KW-1133">Transmembrane helix</keyword>
<dbReference type="EMBL" id="JAIZAY010001030">
    <property type="protein sequence ID" value="KAJ8017766.1"/>
    <property type="molecule type" value="Genomic_DNA"/>
</dbReference>
<evidence type="ECO:0000313" key="2">
    <source>
        <dbReference type="EMBL" id="KAJ8017766.1"/>
    </source>
</evidence>
<sequence length="67" mass="7753">MTIQRQFSLSILILSCIGSIWYFTESMDRTSAVYKDGLVPPKETIQRLDLIDRRMTVKEVHVPVAVR</sequence>
<comment type="caution">
    <text evidence="2">The sequence shown here is derived from an EMBL/GenBank/DDBJ whole genome shotgun (WGS) entry which is preliminary data.</text>
</comment>
<name>A0A9Q1B8L7_HOLLE</name>
<dbReference type="AlphaFoldDB" id="A0A9Q1B8L7"/>
<feature type="transmembrane region" description="Helical" evidence="1">
    <location>
        <begin position="7"/>
        <end position="24"/>
    </location>
</feature>
<dbReference type="PROSITE" id="PS51257">
    <property type="entry name" value="PROKAR_LIPOPROTEIN"/>
    <property type="match status" value="1"/>
</dbReference>
<organism evidence="2 3">
    <name type="scientific">Holothuria leucospilota</name>
    <name type="common">Black long sea cucumber</name>
    <name type="synonym">Mertensiothuria leucospilota</name>
    <dbReference type="NCBI Taxonomy" id="206669"/>
    <lineage>
        <taxon>Eukaryota</taxon>
        <taxon>Metazoa</taxon>
        <taxon>Echinodermata</taxon>
        <taxon>Eleutherozoa</taxon>
        <taxon>Echinozoa</taxon>
        <taxon>Holothuroidea</taxon>
        <taxon>Aspidochirotacea</taxon>
        <taxon>Aspidochirotida</taxon>
        <taxon>Holothuriidae</taxon>
        <taxon>Holothuria</taxon>
    </lineage>
</organism>
<evidence type="ECO:0000256" key="1">
    <source>
        <dbReference type="SAM" id="Phobius"/>
    </source>
</evidence>
<keyword evidence="3" id="KW-1185">Reference proteome</keyword>
<accession>A0A9Q1B8L7</accession>
<protein>
    <submittedName>
        <fullName evidence="2">Uncharacterized protein</fullName>
    </submittedName>
</protein>
<keyword evidence="1" id="KW-0812">Transmembrane</keyword>
<keyword evidence="1" id="KW-0472">Membrane</keyword>
<gene>
    <name evidence="2" type="ORF">HOLleu_44600</name>
</gene>
<reference evidence="2" key="1">
    <citation type="submission" date="2021-10" db="EMBL/GenBank/DDBJ databases">
        <title>Tropical sea cucumber genome reveals ecological adaptation and Cuvierian tubules defense mechanism.</title>
        <authorList>
            <person name="Chen T."/>
        </authorList>
    </citation>
    <scope>NUCLEOTIDE SEQUENCE</scope>
    <source>
        <strain evidence="2">Nanhai2018</strain>
        <tissue evidence="2">Muscle</tissue>
    </source>
</reference>
<dbReference type="Proteomes" id="UP001152320">
    <property type="component" value="Unassembled WGS sequence"/>
</dbReference>
<proteinExistence type="predicted"/>
<evidence type="ECO:0000313" key="3">
    <source>
        <dbReference type="Proteomes" id="UP001152320"/>
    </source>
</evidence>